<dbReference type="PATRIC" id="fig|1313293.3.peg.270"/>
<proteinExistence type="predicted"/>
<evidence type="ECO:0000256" key="1">
    <source>
        <dbReference type="SAM" id="MobiDB-lite"/>
    </source>
</evidence>
<dbReference type="EMBL" id="CP005829">
    <property type="protein sequence ID" value="AHH08231.1"/>
    <property type="molecule type" value="Genomic_DNA"/>
</dbReference>
<reference evidence="2 3" key="1">
    <citation type="submission" date="2013-04" db="EMBL/GenBank/DDBJ databases">
        <title>Comparative Genomics of Relapsing Fever Spirochetes.</title>
        <authorList>
            <person name="Schwan T.G."/>
            <person name="Raffel S.J."/>
            <person name="Porcella S.F."/>
            <person name="Martens C.A."/>
            <person name="Bruno D.P."/>
            <person name="Rickefs S.M."/>
            <person name="Barbian K.B."/>
        </authorList>
    </citation>
    <scope>NUCLEOTIDE SEQUENCE [LARGE SCALE GENOMIC DNA]</scope>
    <source>
        <strain evidence="2 3">BA2</strain>
    </source>
</reference>
<dbReference type="AlphaFoldDB" id="W5ST58"/>
<evidence type="ECO:0000313" key="3">
    <source>
        <dbReference type="Proteomes" id="UP000019262"/>
    </source>
</evidence>
<dbReference type="Proteomes" id="UP000019262">
    <property type="component" value="Chromosome"/>
</dbReference>
<dbReference type="HOGENOM" id="CLU_2258294_0_0_12"/>
<accession>W5ST58</accession>
<name>W5ST58_BORAN</name>
<protein>
    <submittedName>
        <fullName evidence="2">Uncharacterized protein</fullName>
    </submittedName>
</protein>
<sequence length="106" mass="12176">MKRRFMEINNSSEVLKVITQAAFRASEISSENIRKKKIKEDKNLSLNQGKSYHVDSEINSVYPTGDIIDGKLDFTMSKLKTSKRDLPKNDIKFSDPKIGRNVDVER</sequence>
<organism evidence="2 3">
    <name type="scientific">Borrelia anserina BA2</name>
    <dbReference type="NCBI Taxonomy" id="1313293"/>
    <lineage>
        <taxon>Bacteria</taxon>
        <taxon>Pseudomonadati</taxon>
        <taxon>Spirochaetota</taxon>
        <taxon>Spirochaetia</taxon>
        <taxon>Spirochaetales</taxon>
        <taxon>Borreliaceae</taxon>
        <taxon>Borrelia</taxon>
    </lineage>
</organism>
<evidence type="ECO:0000313" key="2">
    <source>
        <dbReference type="EMBL" id="AHH08231.1"/>
    </source>
</evidence>
<feature type="region of interest" description="Disordered" evidence="1">
    <location>
        <begin position="85"/>
        <end position="106"/>
    </location>
</feature>
<gene>
    <name evidence="2" type="ORF">BAN_0088500</name>
</gene>